<evidence type="ECO:0000313" key="12">
    <source>
        <dbReference type="Proteomes" id="UP000588647"/>
    </source>
</evidence>
<dbReference type="GO" id="GO:0071972">
    <property type="term" value="F:peptidoglycan L,D-transpeptidase activity"/>
    <property type="evidence" value="ECO:0007669"/>
    <property type="project" value="TreeGrafter"/>
</dbReference>
<dbReference type="RefSeq" id="WP_246367557.1">
    <property type="nucleotide sequence ID" value="NZ_JAAAMM010000001.1"/>
</dbReference>
<dbReference type="GO" id="GO:0005576">
    <property type="term" value="C:extracellular region"/>
    <property type="evidence" value="ECO:0007669"/>
    <property type="project" value="TreeGrafter"/>
</dbReference>
<dbReference type="PANTHER" id="PTHR30582:SF24">
    <property type="entry name" value="L,D-TRANSPEPTIDASE ERFK_SRFK-RELATED"/>
    <property type="match status" value="1"/>
</dbReference>
<dbReference type="SUPFAM" id="SSF141523">
    <property type="entry name" value="L,D-transpeptidase catalytic domain-like"/>
    <property type="match status" value="1"/>
</dbReference>
<evidence type="ECO:0000256" key="6">
    <source>
        <dbReference type="ARBA" id="ARBA00022960"/>
    </source>
</evidence>
<comment type="pathway">
    <text evidence="1 9">Cell wall biogenesis; peptidoglycan biosynthesis.</text>
</comment>
<feature type="active site" description="Nucleophile" evidence="9">
    <location>
        <position position="195"/>
    </location>
</feature>
<organism evidence="11 12">
    <name type="scientific">Aurantimonas endophytica</name>
    <dbReference type="NCBI Taxonomy" id="1522175"/>
    <lineage>
        <taxon>Bacteria</taxon>
        <taxon>Pseudomonadati</taxon>
        <taxon>Pseudomonadota</taxon>
        <taxon>Alphaproteobacteria</taxon>
        <taxon>Hyphomicrobiales</taxon>
        <taxon>Aurantimonadaceae</taxon>
        <taxon>Aurantimonas</taxon>
    </lineage>
</organism>
<proteinExistence type="inferred from homology"/>
<dbReference type="UniPathway" id="UPA00219"/>
<protein>
    <submittedName>
        <fullName evidence="11">Lipoprotein-anchoring transpeptidase ErfK/SrfK</fullName>
    </submittedName>
</protein>
<dbReference type="GO" id="GO:0071555">
    <property type="term" value="P:cell wall organization"/>
    <property type="evidence" value="ECO:0007669"/>
    <property type="project" value="UniProtKB-UniRule"/>
</dbReference>
<dbReference type="AlphaFoldDB" id="A0A7W6H9U0"/>
<accession>A0A7W6H9U0</accession>
<dbReference type="Pfam" id="PF03734">
    <property type="entry name" value="YkuD"/>
    <property type="match status" value="1"/>
</dbReference>
<keyword evidence="5" id="KW-0378">Hydrolase</keyword>
<keyword evidence="4" id="KW-0808">Transferase</keyword>
<comment type="caution">
    <text evidence="11">The sequence shown here is derived from an EMBL/GenBank/DDBJ whole genome shotgun (WGS) entry which is preliminary data.</text>
</comment>
<dbReference type="PROSITE" id="PS52029">
    <property type="entry name" value="LD_TPASE"/>
    <property type="match status" value="1"/>
</dbReference>
<dbReference type="InterPro" id="IPR038063">
    <property type="entry name" value="Transpep_catalytic_dom"/>
</dbReference>
<feature type="domain" description="L,D-TPase catalytic" evidence="10">
    <location>
        <begin position="82"/>
        <end position="219"/>
    </location>
</feature>
<keyword evidence="6 9" id="KW-0133">Cell shape</keyword>
<evidence type="ECO:0000256" key="7">
    <source>
        <dbReference type="ARBA" id="ARBA00022984"/>
    </source>
</evidence>
<keyword evidence="3" id="KW-0328">Glycosyltransferase</keyword>
<dbReference type="Gene3D" id="2.40.440.10">
    <property type="entry name" value="L,D-transpeptidase catalytic domain-like"/>
    <property type="match status" value="1"/>
</dbReference>
<dbReference type="FunFam" id="2.40.440.10:FF:000002">
    <property type="entry name" value="L,D-transpeptidase ErfK/SrfK"/>
    <property type="match status" value="1"/>
</dbReference>
<sequence>MIVNNIHRAGLLAATLLMLGGCSTVGDAPRAILGYAAPGLVGDPRYAGFEDHGHVIPAIPAAYLTEENVRQVVDFTGSEAPGTIVVDPAAHFLYLVEENGKALRYRVGVGKAGFAFAGNATIARKAEWPGWTPTANMLRREPDRFGPYAGGLEGGLGNPLGARALYLYRGGRDTYYRIHGTNEPATIGRSVSSGCIRMFNQDVIDLESRVPVGAQVVVRSAASPSV</sequence>
<dbReference type="EMBL" id="JACIEM010000001">
    <property type="protein sequence ID" value="MBB4001182.1"/>
    <property type="molecule type" value="Genomic_DNA"/>
</dbReference>
<comment type="similarity">
    <text evidence="2">Belongs to the YkuD family.</text>
</comment>
<keyword evidence="8 9" id="KW-0961">Cell wall biogenesis/degradation</keyword>
<evidence type="ECO:0000256" key="2">
    <source>
        <dbReference type="ARBA" id="ARBA00005992"/>
    </source>
</evidence>
<dbReference type="InterPro" id="IPR005490">
    <property type="entry name" value="LD_TPept_cat_dom"/>
</dbReference>
<dbReference type="PANTHER" id="PTHR30582">
    <property type="entry name" value="L,D-TRANSPEPTIDASE"/>
    <property type="match status" value="1"/>
</dbReference>
<evidence type="ECO:0000256" key="8">
    <source>
        <dbReference type="ARBA" id="ARBA00023316"/>
    </source>
</evidence>
<evidence type="ECO:0000256" key="1">
    <source>
        <dbReference type="ARBA" id="ARBA00004752"/>
    </source>
</evidence>
<dbReference type="GO" id="GO:0016757">
    <property type="term" value="F:glycosyltransferase activity"/>
    <property type="evidence" value="ECO:0007669"/>
    <property type="project" value="UniProtKB-KW"/>
</dbReference>
<dbReference type="GO" id="GO:0018104">
    <property type="term" value="P:peptidoglycan-protein cross-linking"/>
    <property type="evidence" value="ECO:0007669"/>
    <property type="project" value="TreeGrafter"/>
</dbReference>
<dbReference type="Proteomes" id="UP000588647">
    <property type="component" value="Unassembled WGS sequence"/>
</dbReference>
<keyword evidence="11" id="KW-0449">Lipoprotein</keyword>
<keyword evidence="12" id="KW-1185">Reference proteome</keyword>
<name>A0A7W6H9U0_9HYPH</name>
<evidence type="ECO:0000256" key="9">
    <source>
        <dbReference type="PROSITE-ProRule" id="PRU01373"/>
    </source>
</evidence>
<dbReference type="GO" id="GO:0008360">
    <property type="term" value="P:regulation of cell shape"/>
    <property type="evidence" value="ECO:0007669"/>
    <property type="project" value="UniProtKB-UniRule"/>
</dbReference>
<evidence type="ECO:0000259" key="10">
    <source>
        <dbReference type="PROSITE" id="PS52029"/>
    </source>
</evidence>
<dbReference type="CDD" id="cd16913">
    <property type="entry name" value="YkuD_like"/>
    <property type="match status" value="1"/>
</dbReference>
<dbReference type="InterPro" id="IPR050979">
    <property type="entry name" value="LD-transpeptidase"/>
</dbReference>
<evidence type="ECO:0000256" key="3">
    <source>
        <dbReference type="ARBA" id="ARBA00022676"/>
    </source>
</evidence>
<reference evidence="11 12" key="1">
    <citation type="submission" date="2020-08" db="EMBL/GenBank/DDBJ databases">
        <title>Genomic Encyclopedia of Type Strains, Phase IV (KMG-IV): sequencing the most valuable type-strain genomes for metagenomic binning, comparative biology and taxonomic classification.</title>
        <authorList>
            <person name="Goeker M."/>
        </authorList>
    </citation>
    <scope>NUCLEOTIDE SEQUENCE [LARGE SCALE GENOMIC DNA]</scope>
    <source>
        <strain evidence="11 12">DSM 103570</strain>
    </source>
</reference>
<evidence type="ECO:0000313" key="11">
    <source>
        <dbReference type="EMBL" id="MBB4001182.1"/>
    </source>
</evidence>
<evidence type="ECO:0000256" key="5">
    <source>
        <dbReference type="ARBA" id="ARBA00022801"/>
    </source>
</evidence>
<gene>
    <name evidence="11" type="ORF">GGR03_000229</name>
</gene>
<keyword evidence="7 9" id="KW-0573">Peptidoglycan synthesis</keyword>
<evidence type="ECO:0000256" key="4">
    <source>
        <dbReference type="ARBA" id="ARBA00022679"/>
    </source>
</evidence>
<feature type="active site" description="Proton donor/acceptor" evidence="9">
    <location>
        <position position="179"/>
    </location>
</feature>